<dbReference type="PANTHER" id="PTHR22950">
    <property type="entry name" value="AMINO ACID TRANSPORTER"/>
    <property type="match status" value="1"/>
</dbReference>
<feature type="transmembrane region" description="Helical" evidence="8">
    <location>
        <begin position="12"/>
        <end position="35"/>
    </location>
</feature>
<organism evidence="9 10">
    <name type="scientific">Candidatus Spechtbacteria bacterium SB0662_bin_43</name>
    <dbReference type="NCBI Taxonomy" id="2604897"/>
    <lineage>
        <taxon>Bacteria</taxon>
        <taxon>Candidatus Spechtiibacteriota</taxon>
    </lineage>
</organism>
<evidence type="ECO:0000256" key="3">
    <source>
        <dbReference type="ARBA" id="ARBA00022475"/>
    </source>
</evidence>
<name>A0A845DBL4_9BACT</name>
<dbReference type="InterPro" id="IPR018227">
    <property type="entry name" value="Amino_acid_transport_2"/>
</dbReference>
<feature type="transmembrane region" description="Helical" evidence="8">
    <location>
        <begin position="217"/>
        <end position="243"/>
    </location>
</feature>
<feature type="transmembrane region" description="Helical" evidence="8">
    <location>
        <begin position="188"/>
        <end position="205"/>
    </location>
</feature>
<evidence type="ECO:0000313" key="10">
    <source>
        <dbReference type="Proteomes" id="UP000449092"/>
    </source>
</evidence>
<dbReference type="Pfam" id="PF03222">
    <property type="entry name" value="Trp_Tyr_perm"/>
    <property type="match status" value="1"/>
</dbReference>
<feature type="transmembrane region" description="Helical" evidence="8">
    <location>
        <begin position="297"/>
        <end position="316"/>
    </location>
</feature>
<keyword evidence="7 8" id="KW-0472">Membrane</keyword>
<evidence type="ECO:0000313" key="9">
    <source>
        <dbReference type="EMBL" id="MYE38034.1"/>
    </source>
</evidence>
<feature type="transmembrane region" description="Helical" evidence="8">
    <location>
        <begin position="124"/>
        <end position="144"/>
    </location>
</feature>
<evidence type="ECO:0000256" key="6">
    <source>
        <dbReference type="ARBA" id="ARBA00022989"/>
    </source>
</evidence>
<dbReference type="GO" id="GO:0015179">
    <property type="term" value="F:L-amino acid transmembrane transporter activity"/>
    <property type="evidence" value="ECO:0007669"/>
    <property type="project" value="TreeGrafter"/>
</dbReference>
<feature type="transmembrane region" description="Helical" evidence="8">
    <location>
        <begin position="322"/>
        <end position="343"/>
    </location>
</feature>
<evidence type="ECO:0000256" key="2">
    <source>
        <dbReference type="ARBA" id="ARBA00022448"/>
    </source>
</evidence>
<keyword evidence="5 8" id="KW-0812">Transmembrane</keyword>
<dbReference type="AlphaFoldDB" id="A0A845DBL4"/>
<keyword evidence="4" id="KW-0997">Cell inner membrane</keyword>
<keyword evidence="6 8" id="KW-1133">Transmembrane helix</keyword>
<evidence type="ECO:0008006" key="11">
    <source>
        <dbReference type="Google" id="ProtNLM"/>
    </source>
</evidence>
<accession>A0A845DBL4</accession>
<comment type="caution">
    <text evidence="9">The sequence shown here is derived from an EMBL/GenBank/DDBJ whole genome shotgun (WGS) entry which is preliminary data.</text>
</comment>
<feature type="transmembrane region" description="Helical" evidence="8">
    <location>
        <begin position="364"/>
        <end position="382"/>
    </location>
</feature>
<evidence type="ECO:0000256" key="7">
    <source>
        <dbReference type="ARBA" id="ARBA00023136"/>
    </source>
</evidence>
<evidence type="ECO:0000256" key="1">
    <source>
        <dbReference type="ARBA" id="ARBA00004429"/>
    </source>
</evidence>
<feature type="transmembrane region" description="Helical" evidence="8">
    <location>
        <begin position="263"/>
        <end position="285"/>
    </location>
</feature>
<dbReference type="EMBL" id="VXOY01000008">
    <property type="protein sequence ID" value="MYE38034.1"/>
    <property type="molecule type" value="Genomic_DNA"/>
</dbReference>
<evidence type="ECO:0000256" key="5">
    <source>
        <dbReference type="ARBA" id="ARBA00022692"/>
    </source>
</evidence>
<reference evidence="9 10" key="1">
    <citation type="submission" date="2019-09" db="EMBL/GenBank/DDBJ databases">
        <title>Characterisation of the sponge microbiome using genome-centric metagenomics.</title>
        <authorList>
            <person name="Engelberts J.P."/>
            <person name="Robbins S.J."/>
            <person name="De Goeij J.M."/>
            <person name="Aranda M."/>
            <person name="Bell S.C."/>
            <person name="Webster N.S."/>
        </authorList>
    </citation>
    <scope>NUCLEOTIDE SEQUENCE [LARGE SCALE GENOMIC DNA]</scope>
    <source>
        <strain evidence="9">SB0662_bin_43</strain>
    </source>
</reference>
<keyword evidence="2" id="KW-0813">Transport</keyword>
<protein>
    <recommendedName>
        <fullName evidence="11">Amino acid permease</fullName>
    </recommendedName>
</protein>
<dbReference type="GO" id="GO:0005886">
    <property type="term" value="C:plasma membrane"/>
    <property type="evidence" value="ECO:0007669"/>
    <property type="project" value="UniProtKB-SubCell"/>
</dbReference>
<feature type="transmembrane region" description="Helical" evidence="8">
    <location>
        <begin position="151"/>
        <end position="168"/>
    </location>
</feature>
<keyword evidence="3" id="KW-1003">Cell membrane</keyword>
<feature type="transmembrane region" description="Helical" evidence="8">
    <location>
        <begin position="88"/>
        <end position="112"/>
    </location>
</feature>
<gene>
    <name evidence="9" type="ORF">F4X82_00755</name>
</gene>
<comment type="subcellular location">
    <subcellularLocation>
        <location evidence="1">Cell inner membrane</location>
        <topology evidence="1">Multi-pass membrane protein</topology>
    </subcellularLocation>
</comment>
<feature type="transmembrane region" description="Helical" evidence="8">
    <location>
        <begin position="41"/>
        <end position="61"/>
    </location>
</feature>
<dbReference type="Gene3D" id="1.20.1740.10">
    <property type="entry name" value="Amino acid/polyamine transporter I"/>
    <property type="match status" value="1"/>
</dbReference>
<proteinExistence type="predicted"/>
<dbReference type="Proteomes" id="UP000449092">
    <property type="component" value="Unassembled WGS sequence"/>
</dbReference>
<sequence>MKGIITFLKSDFLRASAVFSGGSLDVGIFGVPFVFAQSGFLLTFVLFIILAIMVAIIHIMLAEIGERTPGKHRLIGYARIYLGDRGKALLTVTVLCGTVGALVVYVLVAGTFLQVLFQSFGVQVHHMVLMGLFWMVMSLGVLAGLRTISRIEIVLVIGFFLAIVLFFIQGVPHIDYANFTTFDPGKLFFAWGVLLFAFFHLPSVSESRVIIQNRGRLLRQVILTGTVLSAVLMLFFAFIVVGVTGANTSQEAIPGMVGTFGEGAVIVGAIMGLIAISASFLVLACNLRDTVMYDWNIPKATSTILAIITPVPFFVLSVVDSIVLLGLAGIVLSAINGCCVILIHTRAQKKYPQGSDFPLKLPRFVYGFLVTIFLIGSIYSIIELAIL</sequence>
<evidence type="ECO:0000256" key="4">
    <source>
        <dbReference type="ARBA" id="ARBA00022519"/>
    </source>
</evidence>
<evidence type="ECO:0000256" key="8">
    <source>
        <dbReference type="SAM" id="Phobius"/>
    </source>
</evidence>